<keyword evidence="4 10" id="KW-1133">Transmembrane helix</keyword>
<dbReference type="SMART" id="SM01381">
    <property type="entry name" value="7TM_GPCR_Srsx"/>
    <property type="match status" value="1"/>
</dbReference>
<dbReference type="Pfam" id="PF00001">
    <property type="entry name" value="7tm_1"/>
    <property type="match status" value="1"/>
</dbReference>
<evidence type="ECO:0000256" key="6">
    <source>
        <dbReference type="ARBA" id="ARBA00023136"/>
    </source>
</evidence>
<evidence type="ECO:0000256" key="8">
    <source>
        <dbReference type="ARBA" id="ARBA00023224"/>
    </source>
</evidence>
<evidence type="ECO:0000313" key="13">
    <source>
        <dbReference type="Proteomes" id="UP000789390"/>
    </source>
</evidence>
<dbReference type="SUPFAM" id="SSF81321">
    <property type="entry name" value="Family A G protein-coupled receptor-like"/>
    <property type="match status" value="1"/>
</dbReference>
<dbReference type="InterPro" id="IPR017452">
    <property type="entry name" value="GPCR_Rhodpsn_7TM"/>
</dbReference>
<dbReference type="OrthoDB" id="5962705at2759"/>
<name>A0A8J2WQK7_9CRUS</name>
<keyword evidence="13" id="KW-1185">Reference proteome</keyword>
<keyword evidence="8 9" id="KW-0807">Transducer</keyword>
<evidence type="ECO:0000256" key="2">
    <source>
        <dbReference type="ARBA" id="ARBA00010663"/>
    </source>
</evidence>
<protein>
    <recommendedName>
        <fullName evidence="11">G-protein coupled receptors family 1 profile domain-containing protein</fullName>
    </recommendedName>
</protein>
<dbReference type="PROSITE" id="PS50262">
    <property type="entry name" value="G_PROTEIN_RECEP_F1_2"/>
    <property type="match status" value="1"/>
</dbReference>
<comment type="subcellular location">
    <subcellularLocation>
        <location evidence="1">Membrane</location>
        <topology evidence="1">Multi-pass membrane protein</topology>
    </subcellularLocation>
</comment>
<dbReference type="CDD" id="cd15134">
    <property type="entry name" value="7tmA_capaR"/>
    <property type="match status" value="1"/>
</dbReference>
<feature type="transmembrane region" description="Helical" evidence="10">
    <location>
        <begin position="91"/>
        <end position="109"/>
    </location>
</feature>
<feature type="transmembrane region" description="Helical" evidence="10">
    <location>
        <begin position="171"/>
        <end position="192"/>
    </location>
</feature>
<evidence type="ECO:0000256" key="4">
    <source>
        <dbReference type="ARBA" id="ARBA00022989"/>
    </source>
</evidence>
<keyword evidence="3 9" id="KW-0812">Transmembrane</keyword>
<evidence type="ECO:0000256" key="1">
    <source>
        <dbReference type="ARBA" id="ARBA00004141"/>
    </source>
</evidence>
<evidence type="ECO:0000256" key="5">
    <source>
        <dbReference type="ARBA" id="ARBA00023040"/>
    </source>
</evidence>
<evidence type="ECO:0000256" key="9">
    <source>
        <dbReference type="RuleBase" id="RU000688"/>
    </source>
</evidence>
<feature type="transmembrane region" description="Helical" evidence="10">
    <location>
        <begin position="290"/>
        <end position="311"/>
    </location>
</feature>
<evidence type="ECO:0000256" key="7">
    <source>
        <dbReference type="ARBA" id="ARBA00023170"/>
    </source>
</evidence>
<evidence type="ECO:0000256" key="10">
    <source>
        <dbReference type="SAM" id="Phobius"/>
    </source>
</evidence>
<feature type="domain" description="G-protein coupled receptors family 1 profile" evidence="11">
    <location>
        <begin position="70"/>
        <end position="350"/>
    </location>
</feature>
<evidence type="ECO:0000256" key="3">
    <source>
        <dbReference type="ARBA" id="ARBA00022692"/>
    </source>
</evidence>
<reference evidence="12" key="1">
    <citation type="submission" date="2021-11" db="EMBL/GenBank/DDBJ databases">
        <authorList>
            <person name="Schell T."/>
        </authorList>
    </citation>
    <scope>NUCLEOTIDE SEQUENCE</scope>
    <source>
        <strain evidence="12">M5</strain>
    </source>
</reference>
<sequence length="625" mass="69244">MSFDTENNTDWLPDFVQLDSNASYSNNASYNEWNVDTYLATYLGPKHLPMDVVVPITIVYILIFVSGVVGNIAVCVVIVRNPSMHTATNCYLFSLAVSDLTVLLFGLPNDLSVYWQQYPWILGEIVCKLRALIAEMTNYASVLTIVAFSLERYLAICHPLHAYTMAGLGRAARIVALIWLVALISALPFAIYTGISYVPYPLEAGFNSVGVNLTGQAIPESAFCSLQDENPPLVEVATFIFFIVPMGILCLLYLRIGIRIRRTSLGRGRNVQGVVHHSNESRQSSSRRTILRMLVAVVIAFFICWAPFHAQRLLYVYAKDSPNYREINEKMFFVTGCFYFFSSTINPILYNVMSVRYREAFRETLCGLTPASSRHHYHYNHQRYASDRSRFSANSRNGGSLNNTSVTWLSTTERRSLRRPSPTQNGAVKETLIAEEMTTNVDTDLDSSKKLMPSLGNPALRIGFVHQEDVPGLTTFPVAMSSNSASTLGQQQPCSPEGALHQRPTKPVEWRVHLASVKPKISNGGVASLPAGCTPLCLKSSQLVRTASETHRMESTPVTGVVSEQPSSLVSKPIVGDVLGEGHPLLTDFGLSVSLVEPEVNNTNHQDLNCTTVRDTSIQNTRRLS</sequence>
<dbReference type="AlphaFoldDB" id="A0A8J2WQK7"/>
<evidence type="ECO:0000313" key="12">
    <source>
        <dbReference type="EMBL" id="CAH0112061.1"/>
    </source>
</evidence>
<dbReference type="GO" id="GO:0008188">
    <property type="term" value="F:neuropeptide receptor activity"/>
    <property type="evidence" value="ECO:0007669"/>
    <property type="project" value="TreeGrafter"/>
</dbReference>
<dbReference type="Gene3D" id="1.20.1070.10">
    <property type="entry name" value="Rhodopsin 7-helix transmembrane proteins"/>
    <property type="match status" value="1"/>
</dbReference>
<organism evidence="12 13">
    <name type="scientific">Daphnia galeata</name>
    <dbReference type="NCBI Taxonomy" id="27404"/>
    <lineage>
        <taxon>Eukaryota</taxon>
        <taxon>Metazoa</taxon>
        <taxon>Ecdysozoa</taxon>
        <taxon>Arthropoda</taxon>
        <taxon>Crustacea</taxon>
        <taxon>Branchiopoda</taxon>
        <taxon>Diplostraca</taxon>
        <taxon>Cladocera</taxon>
        <taxon>Anomopoda</taxon>
        <taxon>Daphniidae</taxon>
        <taxon>Daphnia</taxon>
    </lineage>
</organism>
<accession>A0A8J2WQK7</accession>
<dbReference type="InterPro" id="IPR000276">
    <property type="entry name" value="GPCR_Rhodpsn"/>
</dbReference>
<dbReference type="EMBL" id="CAKKLH010000321">
    <property type="protein sequence ID" value="CAH0112061.1"/>
    <property type="molecule type" value="Genomic_DNA"/>
</dbReference>
<dbReference type="PROSITE" id="PS00237">
    <property type="entry name" value="G_PROTEIN_RECEP_F1_1"/>
    <property type="match status" value="1"/>
</dbReference>
<feature type="transmembrane region" description="Helical" evidence="10">
    <location>
        <begin position="331"/>
        <end position="352"/>
    </location>
</feature>
<keyword evidence="6 10" id="KW-0472">Membrane</keyword>
<dbReference type="PANTHER" id="PTHR24243:SF107">
    <property type="entry name" value="NEUROPEPTIDES CAPA RECEPTOR"/>
    <property type="match status" value="1"/>
</dbReference>
<dbReference type="GO" id="GO:0005886">
    <property type="term" value="C:plasma membrane"/>
    <property type="evidence" value="ECO:0007669"/>
    <property type="project" value="TreeGrafter"/>
</dbReference>
<comment type="caution">
    <text evidence="12">The sequence shown here is derived from an EMBL/GenBank/DDBJ whole genome shotgun (WGS) entry which is preliminary data.</text>
</comment>
<dbReference type="PANTHER" id="PTHR24243">
    <property type="entry name" value="G-PROTEIN COUPLED RECEPTOR"/>
    <property type="match status" value="1"/>
</dbReference>
<evidence type="ECO:0000259" key="11">
    <source>
        <dbReference type="PROSITE" id="PS50262"/>
    </source>
</evidence>
<keyword evidence="7 9" id="KW-0675">Receptor</keyword>
<keyword evidence="5 9" id="KW-0297">G-protein coupled receptor</keyword>
<dbReference type="Proteomes" id="UP000789390">
    <property type="component" value="Unassembled WGS sequence"/>
</dbReference>
<feature type="transmembrane region" description="Helical" evidence="10">
    <location>
        <begin position="129"/>
        <end position="150"/>
    </location>
</feature>
<feature type="transmembrane region" description="Helical" evidence="10">
    <location>
        <begin position="236"/>
        <end position="254"/>
    </location>
</feature>
<proteinExistence type="inferred from homology"/>
<feature type="transmembrane region" description="Helical" evidence="10">
    <location>
        <begin position="52"/>
        <end position="79"/>
    </location>
</feature>
<gene>
    <name evidence="12" type="ORF">DGAL_LOCUS15772</name>
</gene>
<dbReference type="PRINTS" id="PR00237">
    <property type="entry name" value="GPCRRHODOPSN"/>
</dbReference>
<comment type="similarity">
    <text evidence="2 9">Belongs to the G-protein coupled receptor 1 family.</text>
</comment>